<dbReference type="RefSeq" id="XP_022320558.1">
    <property type="nucleotide sequence ID" value="XM_022464850.1"/>
</dbReference>
<evidence type="ECO:0000313" key="9">
    <source>
        <dbReference type="Proteomes" id="UP000694844"/>
    </source>
</evidence>
<feature type="domain" description="Sulfatase N-terminal" evidence="8">
    <location>
        <begin position="28"/>
        <end position="338"/>
    </location>
</feature>
<dbReference type="InterPro" id="IPR000917">
    <property type="entry name" value="Sulfatase_N"/>
</dbReference>
<name>A0A8B8CXM3_CRAVI</name>
<feature type="chain" id="PRO_5034797636" evidence="7">
    <location>
        <begin position="24"/>
        <end position="498"/>
    </location>
</feature>
<dbReference type="InterPro" id="IPR024607">
    <property type="entry name" value="Sulfatase_CS"/>
</dbReference>
<reference evidence="10" key="1">
    <citation type="submission" date="2025-08" db="UniProtKB">
        <authorList>
            <consortium name="RefSeq"/>
        </authorList>
    </citation>
    <scope>IDENTIFICATION</scope>
    <source>
        <tissue evidence="10">Whole sample</tissue>
    </source>
</reference>
<evidence type="ECO:0000313" key="10">
    <source>
        <dbReference type="RefSeq" id="XP_022320558.1"/>
    </source>
</evidence>
<keyword evidence="7" id="KW-0732">Signal</keyword>
<proteinExistence type="inferred from homology"/>
<evidence type="ECO:0000256" key="3">
    <source>
        <dbReference type="ARBA" id="ARBA00022723"/>
    </source>
</evidence>
<dbReference type="GO" id="GO:0046872">
    <property type="term" value="F:metal ion binding"/>
    <property type="evidence" value="ECO:0007669"/>
    <property type="project" value="UniProtKB-KW"/>
</dbReference>
<evidence type="ECO:0000256" key="5">
    <source>
        <dbReference type="ARBA" id="ARBA00022837"/>
    </source>
</evidence>
<dbReference type="InterPro" id="IPR017850">
    <property type="entry name" value="Alkaline_phosphatase_core_sf"/>
</dbReference>
<evidence type="ECO:0000256" key="4">
    <source>
        <dbReference type="ARBA" id="ARBA00022801"/>
    </source>
</evidence>
<dbReference type="KEGG" id="cvn:111122842"/>
<evidence type="ECO:0000256" key="1">
    <source>
        <dbReference type="ARBA" id="ARBA00001913"/>
    </source>
</evidence>
<dbReference type="GeneID" id="111122842"/>
<evidence type="ECO:0000256" key="2">
    <source>
        <dbReference type="ARBA" id="ARBA00008779"/>
    </source>
</evidence>
<accession>A0A8B8CXM3</accession>
<dbReference type="Gene3D" id="3.40.720.10">
    <property type="entry name" value="Alkaline Phosphatase, subunit A"/>
    <property type="match status" value="1"/>
</dbReference>
<dbReference type="PANTHER" id="PTHR10342:SF274">
    <property type="entry name" value="ARYLSULFATASE B"/>
    <property type="match status" value="1"/>
</dbReference>
<organism evidence="9 10">
    <name type="scientific">Crassostrea virginica</name>
    <name type="common">Eastern oyster</name>
    <dbReference type="NCBI Taxonomy" id="6565"/>
    <lineage>
        <taxon>Eukaryota</taxon>
        <taxon>Metazoa</taxon>
        <taxon>Spiralia</taxon>
        <taxon>Lophotrochozoa</taxon>
        <taxon>Mollusca</taxon>
        <taxon>Bivalvia</taxon>
        <taxon>Autobranchia</taxon>
        <taxon>Pteriomorphia</taxon>
        <taxon>Ostreida</taxon>
        <taxon>Ostreoidea</taxon>
        <taxon>Ostreidae</taxon>
        <taxon>Crassostrea</taxon>
    </lineage>
</organism>
<dbReference type="PANTHER" id="PTHR10342">
    <property type="entry name" value="ARYLSULFATASE"/>
    <property type="match status" value="1"/>
</dbReference>
<dbReference type="FunFam" id="3.40.720.10:FF:000007">
    <property type="entry name" value="Arylsulfatase family, member J"/>
    <property type="match status" value="1"/>
</dbReference>
<dbReference type="GO" id="GO:0008484">
    <property type="term" value="F:sulfuric ester hydrolase activity"/>
    <property type="evidence" value="ECO:0007669"/>
    <property type="project" value="InterPro"/>
</dbReference>
<sequence length="498" mass="56290">MQRTKLMLCVLLVIFIITNLVQSKNTKPHILFILADDFGYNDIGYHGSEIKTPNLDKLAGEGIKLENYYVQPICTPTRSQLLSGRYQIHTGLQHGIIWPSQPNGLPLDSPILPQKLKESGYSTHAVGKWHVGFYKKEYLPTSRGFDSYFGYLTGSEDYYTHHRCYDSMCGTDLRENAIPANYSGVYSTYLFAEKSADIVKNHNADQPLFLYLPFQSVHAPLQVPEKYLQPYMHIKDKKRRMYAGMVSAMDEAIGNLTEVFKQKGIWNNTLLVFSTDNGGQILEGGNNYPLRGWKASLWEGGMHGVGFVHGQMLKRKGVVSKALMHVTDWYPTLVSLVGGDLNGTKPLDGVDQWKTINEGTLSNPRKAILHNIDPLFKPLGHKLPKSPFDNRVRAAIRMGDWKLITGSPGNGSWVPPPSVKSQPDIEAQFEPPEKNIWLFNITADPYEHKDVSHIRTDVVMQMLDLLAQYNKTAVPCRYPKMDDKANPKYLGGYWGPWL</sequence>
<dbReference type="Gene3D" id="3.30.1120.10">
    <property type="match status" value="1"/>
</dbReference>
<evidence type="ECO:0000256" key="7">
    <source>
        <dbReference type="SAM" id="SignalP"/>
    </source>
</evidence>
<keyword evidence="5" id="KW-0106">Calcium</keyword>
<evidence type="ECO:0000256" key="6">
    <source>
        <dbReference type="ARBA" id="ARBA00023180"/>
    </source>
</evidence>
<comment type="cofactor">
    <cofactor evidence="1">
        <name>Ca(2+)</name>
        <dbReference type="ChEBI" id="CHEBI:29108"/>
    </cofactor>
</comment>
<protein>
    <submittedName>
        <fullName evidence="10">Arylsulfatase B-like</fullName>
    </submittedName>
</protein>
<dbReference type="SUPFAM" id="SSF53649">
    <property type="entry name" value="Alkaline phosphatase-like"/>
    <property type="match status" value="1"/>
</dbReference>
<keyword evidence="9" id="KW-1185">Reference proteome</keyword>
<dbReference type="PROSITE" id="PS00149">
    <property type="entry name" value="SULFATASE_2"/>
    <property type="match status" value="1"/>
</dbReference>
<dbReference type="Proteomes" id="UP000694844">
    <property type="component" value="Chromosome 3"/>
</dbReference>
<keyword evidence="3" id="KW-0479">Metal-binding</keyword>
<keyword evidence="4" id="KW-0378">Hydrolase</keyword>
<feature type="signal peptide" evidence="7">
    <location>
        <begin position="1"/>
        <end position="23"/>
    </location>
</feature>
<gene>
    <name evidence="10" type="primary">LOC111122842</name>
</gene>
<dbReference type="InterPro" id="IPR047115">
    <property type="entry name" value="ARSB"/>
</dbReference>
<dbReference type="AlphaFoldDB" id="A0A8B8CXM3"/>
<evidence type="ECO:0000259" key="8">
    <source>
        <dbReference type="Pfam" id="PF00884"/>
    </source>
</evidence>
<dbReference type="OrthoDB" id="103349at2759"/>
<keyword evidence="6" id="KW-0325">Glycoprotein</keyword>
<dbReference type="Pfam" id="PF00884">
    <property type="entry name" value="Sulfatase"/>
    <property type="match status" value="1"/>
</dbReference>
<comment type="similarity">
    <text evidence="2">Belongs to the sulfatase family.</text>
</comment>
<dbReference type="CDD" id="cd16029">
    <property type="entry name" value="4-S"/>
    <property type="match status" value="1"/>
</dbReference>